<gene>
    <name evidence="1" type="ORF">TPE_1366</name>
</gene>
<keyword evidence="2" id="KW-1185">Reference proteome</keyword>
<name>S6A3U1_9SPIR</name>
<sequence>MDLVEGKGRCCLQVMTERVTRKQLIFKIPDKKQQSIKKNLDMLEMKYKDEFKQIFKSITCG</sequence>
<evidence type="ECO:0000313" key="1">
    <source>
        <dbReference type="EMBL" id="AGT43861.1"/>
    </source>
</evidence>
<reference evidence="1 2" key="1">
    <citation type="journal article" date="2013" name="PLoS ONE">
        <title>Genome-Wide Relatedness of Treponema pedis, from Gingiva and Necrotic Skin Lesions of Pigs, with the Human Oral Pathogen Treponema denticola.</title>
        <authorList>
            <person name="Svartstrom O."/>
            <person name="Mushtaq M."/>
            <person name="Pringle M."/>
            <person name="Segerman B."/>
        </authorList>
    </citation>
    <scope>NUCLEOTIDE SEQUENCE [LARGE SCALE GENOMIC DNA]</scope>
    <source>
        <strain evidence="1">T A4</strain>
    </source>
</reference>
<protein>
    <submittedName>
        <fullName evidence="1">ISTde2, transposase</fullName>
    </submittedName>
</protein>
<proteinExistence type="predicted"/>
<dbReference type="HOGENOM" id="CLU_2921420_0_0_12"/>
<dbReference type="EMBL" id="CP004120">
    <property type="protein sequence ID" value="AGT43861.1"/>
    <property type="molecule type" value="Genomic_DNA"/>
</dbReference>
<accession>S6A3U1</accession>
<dbReference type="Proteomes" id="UP000015620">
    <property type="component" value="Chromosome"/>
</dbReference>
<organism evidence="1 2">
    <name type="scientific">Treponema pedis str. T A4</name>
    <dbReference type="NCBI Taxonomy" id="1291379"/>
    <lineage>
        <taxon>Bacteria</taxon>
        <taxon>Pseudomonadati</taxon>
        <taxon>Spirochaetota</taxon>
        <taxon>Spirochaetia</taxon>
        <taxon>Spirochaetales</taxon>
        <taxon>Treponemataceae</taxon>
        <taxon>Treponema</taxon>
    </lineage>
</organism>
<dbReference type="AlphaFoldDB" id="S6A3U1"/>
<dbReference type="PATRIC" id="fig|1291379.3.peg.1356"/>
<dbReference type="KEGG" id="tped:TPE_1366"/>
<evidence type="ECO:0000313" key="2">
    <source>
        <dbReference type="Proteomes" id="UP000015620"/>
    </source>
</evidence>